<dbReference type="Proteomes" id="UP000198873">
    <property type="component" value="Unassembled WGS sequence"/>
</dbReference>
<evidence type="ECO:0000313" key="2">
    <source>
        <dbReference type="EMBL" id="SFS37359.1"/>
    </source>
</evidence>
<feature type="signal peptide" evidence="1">
    <location>
        <begin position="1"/>
        <end position="37"/>
    </location>
</feature>
<protein>
    <recommendedName>
        <fullName evidence="4">Secreted protein</fullName>
    </recommendedName>
</protein>
<feature type="chain" id="PRO_5039258424" description="Secreted protein" evidence="1">
    <location>
        <begin position="38"/>
        <end position="197"/>
    </location>
</feature>
<proteinExistence type="predicted"/>
<evidence type="ECO:0008006" key="4">
    <source>
        <dbReference type="Google" id="ProtNLM"/>
    </source>
</evidence>
<evidence type="ECO:0000313" key="3">
    <source>
        <dbReference type="Proteomes" id="UP000198873"/>
    </source>
</evidence>
<dbReference type="EMBL" id="FPAB01000001">
    <property type="protein sequence ID" value="SFS37359.1"/>
    <property type="molecule type" value="Genomic_DNA"/>
</dbReference>
<gene>
    <name evidence="2" type="ORF">SAMN05444716_101390</name>
</gene>
<keyword evidence="3" id="KW-1185">Reference proteome</keyword>
<reference evidence="3" key="1">
    <citation type="submission" date="2016-10" db="EMBL/GenBank/DDBJ databases">
        <authorList>
            <person name="Varghese N."/>
            <person name="Submissions S."/>
        </authorList>
    </citation>
    <scope>NUCLEOTIDE SEQUENCE [LARGE SCALE GENOMIC DNA]</scope>
    <source>
        <strain evidence="3">CGMCC 4.7047</strain>
    </source>
</reference>
<dbReference type="RefSeq" id="WP_139275132.1">
    <property type="nucleotide sequence ID" value="NZ_FPAB01000001.1"/>
</dbReference>
<evidence type="ECO:0000256" key="1">
    <source>
        <dbReference type="SAM" id="SignalP"/>
    </source>
</evidence>
<organism evidence="2 3">
    <name type="scientific">Streptomyces harbinensis</name>
    <dbReference type="NCBI Taxonomy" id="1176198"/>
    <lineage>
        <taxon>Bacteria</taxon>
        <taxon>Bacillati</taxon>
        <taxon>Actinomycetota</taxon>
        <taxon>Actinomycetes</taxon>
        <taxon>Kitasatosporales</taxon>
        <taxon>Streptomycetaceae</taxon>
        <taxon>Streptomyces</taxon>
    </lineage>
</organism>
<sequence length="197" mass="21438">MKARKRRNGILGSKSRVTAAAVSAMIAVGTLASPATATNASAMGDRTVQDQSPVPGEYCRPWESFYGRGGKTYVSTRVCLLVDAQGNVKVKIYTQDSIWQNWLGVWNAATVGAPAYWRSDGSVSKGTSQILVYNTGDITQTRSWGSAVAPQSAPLEGCGVYDVMFNFFQRGPEHVGDEHVIDPDTRYYNKDFVIPCD</sequence>
<accession>A0A1I6PB14</accession>
<dbReference type="AlphaFoldDB" id="A0A1I6PB14"/>
<name>A0A1I6PB14_9ACTN</name>
<keyword evidence="1" id="KW-0732">Signal</keyword>